<reference evidence="1" key="1">
    <citation type="submission" date="2014-12" db="EMBL/GenBank/DDBJ databases">
        <title>Insight into the proteome of Arion vulgaris.</title>
        <authorList>
            <person name="Aradska J."/>
            <person name="Bulat T."/>
            <person name="Smidak R."/>
            <person name="Sarate P."/>
            <person name="Gangsoo J."/>
            <person name="Sialana F."/>
            <person name="Bilban M."/>
            <person name="Lubec G."/>
        </authorList>
    </citation>
    <scope>NUCLEOTIDE SEQUENCE</scope>
    <source>
        <tissue evidence="1">Skin</tissue>
    </source>
</reference>
<dbReference type="Pfam" id="PF17819">
    <property type="entry name" value="Tex55"/>
    <property type="match status" value="1"/>
</dbReference>
<accession>A0A0B6Y2F2</accession>
<proteinExistence type="predicted"/>
<dbReference type="InterPro" id="IPR048377">
    <property type="entry name" value="TEX55_DD"/>
</dbReference>
<organism evidence="1">
    <name type="scientific">Arion vulgaris</name>
    <dbReference type="NCBI Taxonomy" id="1028688"/>
    <lineage>
        <taxon>Eukaryota</taxon>
        <taxon>Metazoa</taxon>
        <taxon>Spiralia</taxon>
        <taxon>Lophotrochozoa</taxon>
        <taxon>Mollusca</taxon>
        <taxon>Gastropoda</taxon>
        <taxon>Heterobranchia</taxon>
        <taxon>Euthyneura</taxon>
        <taxon>Panpulmonata</taxon>
        <taxon>Eupulmonata</taxon>
        <taxon>Stylommatophora</taxon>
        <taxon>Helicina</taxon>
        <taxon>Arionoidea</taxon>
        <taxon>Arionidae</taxon>
        <taxon>Arion</taxon>
    </lineage>
</organism>
<feature type="non-terminal residue" evidence="1">
    <location>
        <position position="1"/>
    </location>
</feature>
<name>A0A0B6Y2F2_9EUPU</name>
<dbReference type="InterPro" id="IPR040760">
    <property type="entry name" value="Tex55"/>
</dbReference>
<sequence length="87" mass="10000">ADVSELAVSSSSDIARSSRENIKTKTYVEPGEDPYKKSISYLERHNILQLFQNLTTDVIYNRPSDPLDYLIKEVQQLKQQREQGAKN</sequence>
<dbReference type="SUPFAM" id="SSF47391">
    <property type="entry name" value="Dimerization-anchoring domain of cAMP-dependent PK regulatory subunit"/>
    <property type="match status" value="1"/>
</dbReference>
<dbReference type="EMBL" id="HACG01003438">
    <property type="protein sequence ID" value="CEK50303.1"/>
    <property type="molecule type" value="Transcribed_RNA"/>
</dbReference>
<evidence type="ECO:0000313" key="1">
    <source>
        <dbReference type="EMBL" id="CEK50303.1"/>
    </source>
</evidence>
<dbReference type="AlphaFoldDB" id="A0A0B6Y2F2"/>
<protein>
    <submittedName>
        <fullName evidence="1">Uncharacterized protein</fullName>
    </submittedName>
</protein>
<dbReference type="PANTHER" id="PTHR47110">
    <property type="entry name" value="TESTIS-SPECIFIC EXPRESSED PROTEIN 55"/>
    <property type="match status" value="1"/>
</dbReference>
<gene>
    <name evidence="1" type="primary">ORF10361</name>
</gene>
<dbReference type="PANTHER" id="PTHR47110:SF3">
    <property type="entry name" value="TESTIS-SPECIFIC EXPRESSED PROTEIN 55-LIKE"/>
    <property type="match status" value="1"/>
</dbReference>
<dbReference type="Gene3D" id="1.20.890.10">
    <property type="entry name" value="cAMP-dependent protein kinase regulatory subunit, dimerization-anchoring domain"/>
    <property type="match status" value="1"/>
</dbReference>
<dbReference type="CDD" id="cd22975">
    <property type="entry name" value="DD_TEX55"/>
    <property type="match status" value="1"/>
</dbReference>